<accession>U4THV5</accession>
<organism evidence="1 2">
    <name type="scientific">Schleiferilactobacillus shenzhenensis LY-73</name>
    <dbReference type="NCBI Taxonomy" id="1231336"/>
    <lineage>
        <taxon>Bacteria</taxon>
        <taxon>Bacillati</taxon>
        <taxon>Bacillota</taxon>
        <taxon>Bacilli</taxon>
        <taxon>Lactobacillales</taxon>
        <taxon>Lactobacillaceae</taxon>
        <taxon>Schleiferilactobacillus</taxon>
    </lineage>
</organism>
<dbReference type="AlphaFoldDB" id="U4THV5"/>
<keyword evidence="2" id="KW-1185">Reference proteome</keyword>
<proteinExistence type="predicted"/>
<dbReference type="Proteomes" id="UP000030647">
    <property type="component" value="Unassembled WGS sequence"/>
</dbReference>
<gene>
    <name evidence="1" type="ORF">L248_1018</name>
</gene>
<evidence type="ECO:0000313" key="2">
    <source>
        <dbReference type="Proteomes" id="UP000030647"/>
    </source>
</evidence>
<dbReference type="EMBL" id="KI271599">
    <property type="protein sequence ID" value="ERL64356.1"/>
    <property type="molecule type" value="Genomic_DNA"/>
</dbReference>
<protein>
    <submittedName>
        <fullName evidence="1">Uncharacterized protein</fullName>
    </submittedName>
</protein>
<evidence type="ECO:0000313" key="1">
    <source>
        <dbReference type="EMBL" id="ERL64356.1"/>
    </source>
</evidence>
<reference evidence="2" key="1">
    <citation type="journal article" date="2013" name="Genome Announc.">
        <title>Whole-Genome Sequencing of Lactobacillus shenzhenensis Strain LY-73T.</title>
        <authorList>
            <person name="Lin Z."/>
            <person name="Liu Z."/>
            <person name="Yang R."/>
            <person name="Zou Y."/>
            <person name="Wan D."/>
            <person name="Chen J."/>
            <person name="Guo M."/>
            <person name="Zhao J."/>
            <person name="Fang C."/>
            <person name="Yang R."/>
            <person name="Liu F."/>
        </authorList>
    </citation>
    <scope>NUCLEOTIDE SEQUENCE [LARGE SCALE GENOMIC DNA]</scope>
    <source>
        <strain evidence="2">LY-73</strain>
    </source>
</reference>
<dbReference type="STRING" id="1231336.L248_1018"/>
<dbReference type="HOGENOM" id="CLU_3329420_0_0_9"/>
<name>U4THV5_9LACO</name>
<sequence>MCQQPFFQIYSWGDQNHARVAAAERNAAAFLPARVMMV</sequence>